<reference evidence="3" key="1">
    <citation type="journal article" date="2021" name="PeerJ">
        <title>Extensive microbial diversity within the chicken gut microbiome revealed by metagenomics and culture.</title>
        <authorList>
            <person name="Gilroy R."/>
            <person name="Ravi A."/>
            <person name="Getino M."/>
            <person name="Pursley I."/>
            <person name="Horton D.L."/>
            <person name="Alikhan N.F."/>
            <person name="Baker D."/>
            <person name="Gharbi K."/>
            <person name="Hall N."/>
            <person name="Watson M."/>
            <person name="Adriaenssens E.M."/>
            <person name="Foster-Nyarko E."/>
            <person name="Jarju S."/>
            <person name="Secka A."/>
            <person name="Antonio M."/>
            <person name="Oren A."/>
            <person name="Chaudhuri R.R."/>
            <person name="La Ragione R."/>
            <person name="Hildebrand F."/>
            <person name="Pallen M.J."/>
        </authorList>
    </citation>
    <scope>NUCLEOTIDE SEQUENCE</scope>
    <source>
        <strain evidence="3">ChiGjej6B6-11269</strain>
    </source>
</reference>
<sequence length="501" mass="55912">MELPVGRYLMYLRKSRADVERERQGEFETLGKHERELREMCARMRIPIDGEPYRELVSGESVMARAEFLRLMREVQGGGVAGVVVHAVDRLGRGDMMEYGWILSTFQFTRTLIVTPGKVYDPTDPYDLQQLQMQMFFANTELSGIKYRLKEGKERAVRDGQHIASQAPLGYRKKVTEAGMKTLEPDEWAPFVAEAFRRVAAGERYSPIARDMRLRGVPGKWDVQRLKSMIRNPVYKGCVSYNRRVSRTVGRDGMALIKRTEYGSDPIVVKGLHEGIVDEELWRKANDALKATEPRCRRDAPLVNPLAGVLRCSDCGRALHAVGCPAAHGKIYYVRHPVQEGCDCSPAPLEHVIGLVSDALTDIAADIVVRASSGVDEADIVASRLDALGRERSRIAGRIDRLVGLYLDGGMAAAEYEARRAALDADAAEVEESIARCEASELRRPLETAARLKELTAMIKDTSISAQTRNDALKAMVARIAYENRSHVKGSPEVRLEITLV</sequence>
<dbReference type="PROSITE" id="PS51737">
    <property type="entry name" value="RECOMBINASE_DNA_BIND"/>
    <property type="match status" value="1"/>
</dbReference>
<comment type="caution">
    <text evidence="3">The sequence shown here is derived from an EMBL/GenBank/DDBJ whole genome shotgun (WGS) entry which is preliminary data.</text>
</comment>
<gene>
    <name evidence="3" type="ORF">K8U77_04075</name>
</gene>
<dbReference type="InterPro" id="IPR050639">
    <property type="entry name" value="SSR_resolvase"/>
</dbReference>
<evidence type="ECO:0000259" key="2">
    <source>
        <dbReference type="PROSITE" id="PS51737"/>
    </source>
</evidence>
<dbReference type="AlphaFoldDB" id="A0A9D3A0C7"/>
<dbReference type="Pfam" id="PF00239">
    <property type="entry name" value="Resolvase"/>
    <property type="match status" value="1"/>
</dbReference>
<name>A0A9D3A0C7_9ACTN</name>
<dbReference type="EMBL" id="DYWI01000066">
    <property type="protein sequence ID" value="HJF65279.1"/>
    <property type="molecule type" value="Genomic_DNA"/>
</dbReference>
<proteinExistence type="predicted"/>
<dbReference type="InterPro" id="IPR011109">
    <property type="entry name" value="DNA_bind_recombinase_dom"/>
</dbReference>
<dbReference type="PANTHER" id="PTHR30461:SF23">
    <property type="entry name" value="DNA RECOMBINASE-RELATED"/>
    <property type="match status" value="1"/>
</dbReference>
<dbReference type="InterPro" id="IPR038109">
    <property type="entry name" value="DNA_bind_recomb_sf"/>
</dbReference>
<dbReference type="GO" id="GO:0000150">
    <property type="term" value="F:DNA strand exchange activity"/>
    <property type="evidence" value="ECO:0007669"/>
    <property type="project" value="InterPro"/>
</dbReference>
<reference evidence="3" key="2">
    <citation type="submission" date="2021-09" db="EMBL/GenBank/DDBJ databases">
        <authorList>
            <person name="Gilroy R."/>
        </authorList>
    </citation>
    <scope>NUCLEOTIDE SEQUENCE</scope>
    <source>
        <strain evidence="3">ChiGjej6B6-11269</strain>
    </source>
</reference>
<accession>A0A9D3A0C7</accession>
<protein>
    <submittedName>
        <fullName evidence="3">Recombinase family protein</fullName>
    </submittedName>
</protein>
<evidence type="ECO:0000313" key="3">
    <source>
        <dbReference type="EMBL" id="HJF65279.1"/>
    </source>
</evidence>
<dbReference type="GO" id="GO:0003677">
    <property type="term" value="F:DNA binding"/>
    <property type="evidence" value="ECO:0007669"/>
    <property type="project" value="InterPro"/>
</dbReference>
<dbReference type="SUPFAM" id="SSF53041">
    <property type="entry name" value="Resolvase-like"/>
    <property type="match status" value="1"/>
</dbReference>
<dbReference type="Pfam" id="PF07508">
    <property type="entry name" value="Recombinase"/>
    <property type="match status" value="1"/>
</dbReference>
<dbReference type="PROSITE" id="PS51736">
    <property type="entry name" value="RECOMBINASES_3"/>
    <property type="match status" value="1"/>
</dbReference>
<feature type="domain" description="Recombinase" evidence="2">
    <location>
        <begin position="168"/>
        <end position="295"/>
    </location>
</feature>
<dbReference type="InterPro" id="IPR006119">
    <property type="entry name" value="Resolv_N"/>
</dbReference>
<dbReference type="PANTHER" id="PTHR30461">
    <property type="entry name" value="DNA-INVERTASE FROM LAMBDOID PROPHAGE"/>
    <property type="match status" value="1"/>
</dbReference>
<organism evidence="3 4">
    <name type="scientific">Slackia equolifaciens</name>
    <dbReference type="NCBI Taxonomy" id="498718"/>
    <lineage>
        <taxon>Bacteria</taxon>
        <taxon>Bacillati</taxon>
        <taxon>Actinomycetota</taxon>
        <taxon>Coriobacteriia</taxon>
        <taxon>Eggerthellales</taxon>
        <taxon>Eggerthellaceae</taxon>
        <taxon>Slackia</taxon>
    </lineage>
</organism>
<evidence type="ECO:0000313" key="4">
    <source>
        <dbReference type="Proteomes" id="UP000786989"/>
    </source>
</evidence>
<evidence type="ECO:0000259" key="1">
    <source>
        <dbReference type="PROSITE" id="PS51736"/>
    </source>
</evidence>
<dbReference type="Gene3D" id="3.40.50.1390">
    <property type="entry name" value="Resolvase, N-terminal catalytic domain"/>
    <property type="match status" value="1"/>
</dbReference>
<feature type="domain" description="Resolvase/invertase-type recombinase catalytic" evidence="1">
    <location>
        <begin position="7"/>
        <end position="160"/>
    </location>
</feature>
<dbReference type="SMART" id="SM00857">
    <property type="entry name" value="Resolvase"/>
    <property type="match status" value="1"/>
</dbReference>
<dbReference type="Gene3D" id="3.90.1750.20">
    <property type="entry name" value="Putative Large Serine Recombinase, Chain B, Domain 2"/>
    <property type="match status" value="1"/>
</dbReference>
<dbReference type="InterPro" id="IPR036162">
    <property type="entry name" value="Resolvase-like_N_sf"/>
</dbReference>
<dbReference type="Proteomes" id="UP000786989">
    <property type="component" value="Unassembled WGS sequence"/>
</dbReference>